<comment type="caution">
    <text evidence="2">The sequence shown here is derived from an EMBL/GenBank/DDBJ whole genome shotgun (WGS) entry which is preliminary data.</text>
</comment>
<protein>
    <recommendedName>
        <fullName evidence="4">Nucleic acid-binding, OB-fold protein</fullName>
    </recommendedName>
</protein>
<evidence type="ECO:0008006" key="4">
    <source>
        <dbReference type="Google" id="ProtNLM"/>
    </source>
</evidence>
<name>A0A8S8ZMU0_SORMA</name>
<feature type="region of interest" description="Disordered" evidence="1">
    <location>
        <begin position="364"/>
        <end position="401"/>
    </location>
</feature>
<proteinExistence type="predicted"/>
<dbReference type="Proteomes" id="UP000433876">
    <property type="component" value="Unassembled WGS sequence"/>
</dbReference>
<evidence type="ECO:0000313" key="3">
    <source>
        <dbReference type="Proteomes" id="UP000433876"/>
    </source>
</evidence>
<dbReference type="Gene3D" id="2.40.50.140">
    <property type="entry name" value="Nucleic acid-binding proteins"/>
    <property type="match status" value="1"/>
</dbReference>
<dbReference type="EMBL" id="NMPR01000061">
    <property type="protein sequence ID" value="KAA8632117.1"/>
    <property type="molecule type" value="Genomic_DNA"/>
</dbReference>
<accession>A0A8S8ZMU0</accession>
<dbReference type="VEuPathDB" id="FungiDB:SMAC_07920"/>
<gene>
    <name evidence="2" type="ORF">SMACR_07920</name>
</gene>
<dbReference type="InterPro" id="IPR012340">
    <property type="entry name" value="NA-bd_OB-fold"/>
</dbReference>
<dbReference type="OMA" id="DIVLLRM"/>
<evidence type="ECO:0000256" key="1">
    <source>
        <dbReference type="SAM" id="MobiDB-lite"/>
    </source>
</evidence>
<dbReference type="SUPFAM" id="SSF50249">
    <property type="entry name" value="Nucleic acid-binding proteins"/>
    <property type="match status" value="1"/>
</dbReference>
<organism evidence="2 3">
    <name type="scientific">Sordaria macrospora</name>
    <dbReference type="NCBI Taxonomy" id="5147"/>
    <lineage>
        <taxon>Eukaryota</taxon>
        <taxon>Fungi</taxon>
        <taxon>Dikarya</taxon>
        <taxon>Ascomycota</taxon>
        <taxon>Pezizomycotina</taxon>
        <taxon>Sordariomycetes</taxon>
        <taxon>Sordariomycetidae</taxon>
        <taxon>Sordariales</taxon>
        <taxon>Sordariaceae</taxon>
        <taxon>Sordaria</taxon>
    </lineage>
</organism>
<sequence>MASKVLIFTGAPKSRALDWNTPDLLVEFDEPIASFMGIQTAVVDRPDPDQSIIPASAPTPAAWRSLTLERERIHTGYTQQQQDSSFGFNLAHGPEPIHQPDDFLTIASISPSFDESSVVHGDLESQFYEHSLALHQHVRSSYLDANLLRESEPQHSITSVMSEEDLDTASFLETTTHAFRVDGDEAVKEPLTFRGGDRLSDLKDIPSAAYLIKAQPQTITCNLIVGIISISQPRSVSTRWGSDRILVEVLVGDETKAGFAVTFWLPPGCETVKGSMLEGLRNRDVVLLQNVALNVFTKKVYGSSLRKGLTKVHLLFRARLDATDVGGHYAPSDLSVTRTTHAQLDKTRRVWDWVLRFVGPGPITAAAPEPGRRRSPRKSKNNKYALPSAAQPWDMPPPDTQ</sequence>
<dbReference type="AlphaFoldDB" id="A0A8S8ZMU0"/>
<reference evidence="2 3" key="1">
    <citation type="submission" date="2017-07" db="EMBL/GenBank/DDBJ databases">
        <title>Genome sequence of the Sordaria macrospora wild type strain R19027.</title>
        <authorList>
            <person name="Nowrousian M."/>
            <person name="Teichert I."/>
            <person name="Kueck U."/>
        </authorList>
    </citation>
    <scope>NUCLEOTIDE SEQUENCE [LARGE SCALE GENOMIC DNA]</scope>
    <source>
        <strain evidence="2 3">R19027</strain>
        <tissue evidence="2">Mycelium</tissue>
    </source>
</reference>
<evidence type="ECO:0000313" key="2">
    <source>
        <dbReference type="EMBL" id="KAA8632117.1"/>
    </source>
</evidence>